<dbReference type="GO" id="GO:0005886">
    <property type="term" value="C:plasma membrane"/>
    <property type="evidence" value="ECO:0007669"/>
    <property type="project" value="UniProtKB-SubCell"/>
</dbReference>
<keyword evidence="7 9" id="KW-0472">Membrane</keyword>
<sequence length="368" mass="37294">MDFVPLIDSVGEPATAAIIGLGLGAVFGIALERSGFCTRSAAIELFRNTKGRALPVWLIGFAVCVAAVQAMLWFGVINVGESRFFATPQTVSGAVLGGALFGIGMALARGCVSRLVVLGASGNLRAVFSVAVIAVTAWATFQGPLVPLRDALGGLMSSAALGGNDLAAVSGIGQFFGPLFAFVLVVAALAVALRRGLSPAYALGGAVAGGTVALGWYATYQFSGQVFDPVQPESLSYMRPLANTLNFIGSGGATDALSTDVGIIAGTVIGALVSAVVFGQFRIRTFGEAGVPSIWRYGAGSILMGFGGITAVGCTIGAGFTGGAVLAVTALIGLVAMMVFAGLTDFVLRRLEDRPLVGNSTSDLQPAE</sequence>
<evidence type="ECO:0000256" key="8">
    <source>
        <dbReference type="ARBA" id="ARBA00035655"/>
    </source>
</evidence>
<evidence type="ECO:0000256" key="7">
    <source>
        <dbReference type="ARBA" id="ARBA00023136"/>
    </source>
</evidence>
<protein>
    <submittedName>
        <fullName evidence="10">Uncharacterized protein</fullName>
    </submittedName>
</protein>
<feature type="transmembrane region" description="Helical" evidence="9">
    <location>
        <begin position="14"/>
        <end position="32"/>
    </location>
</feature>
<comment type="caution">
    <text evidence="10">The sequence shown here is derived from an EMBL/GenBank/DDBJ whole genome shotgun (WGS) entry which is preliminary data.</text>
</comment>
<keyword evidence="5 9" id="KW-0812">Transmembrane</keyword>
<keyword evidence="3" id="KW-1003">Cell membrane</keyword>
<evidence type="ECO:0000256" key="1">
    <source>
        <dbReference type="ARBA" id="ARBA00004429"/>
    </source>
</evidence>
<comment type="subcellular location">
    <subcellularLocation>
        <location evidence="1">Cell inner membrane</location>
        <topology evidence="1">Multi-pass membrane protein</topology>
    </subcellularLocation>
</comment>
<evidence type="ECO:0000256" key="3">
    <source>
        <dbReference type="ARBA" id="ARBA00022475"/>
    </source>
</evidence>
<dbReference type="InterPro" id="IPR007272">
    <property type="entry name" value="Sulf_transp_TsuA/YedE"/>
</dbReference>
<name>A0A231UUM0_9HYPH</name>
<evidence type="ECO:0000256" key="6">
    <source>
        <dbReference type="ARBA" id="ARBA00022989"/>
    </source>
</evidence>
<evidence type="ECO:0000313" key="10">
    <source>
        <dbReference type="EMBL" id="OXS99586.1"/>
    </source>
</evidence>
<evidence type="ECO:0000256" key="5">
    <source>
        <dbReference type="ARBA" id="ARBA00022692"/>
    </source>
</evidence>
<feature type="transmembrane region" description="Helical" evidence="9">
    <location>
        <begin position="124"/>
        <end position="146"/>
    </location>
</feature>
<accession>A0A231UUM0</accession>
<keyword evidence="11" id="KW-1185">Reference proteome</keyword>
<dbReference type="PANTHER" id="PTHR30574:SF1">
    <property type="entry name" value="SULPHUR TRANSPORT DOMAIN-CONTAINING PROTEIN"/>
    <property type="match status" value="1"/>
</dbReference>
<keyword evidence="2" id="KW-0813">Transport</keyword>
<feature type="transmembrane region" description="Helical" evidence="9">
    <location>
        <begin position="261"/>
        <end position="283"/>
    </location>
</feature>
<dbReference type="Proteomes" id="UP000215405">
    <property type="component" value="Unassembled WGS sequence"/>
</dbReference>
<keyword evidence="4" id="KW-0997">Cell inner membrane</keyword>
<gene>
    <name evidence="10" type="ORF">B7H23_12335</name>
</gene>
<feature type="transmembrane region" description="Helical" evidence="9">
    <location>
        <begin position="94"/>
        <end position="112"/>
    </location>
</feature>
<feature type="transmembrane region" description="Helical" evidence="9">
    <location>
        <begin position="295"/>
        <end position="318"/>
    </location>
</feature>
<dbReference type="AlphaFoldDB" id="A0A231UUM0"/>
<feature type="transmembrane region" description="Helical" evidence="9">
    <location>
        <begin position="166"/>
        <end position="193"/>
    </location>
</feature>
<feature type="transmembrane region" description="Helical" evidence="9">
    <location>
        <begin position="324"/>
        <end position="348"/>
    </location>
</feature>
<dbReference type="EMBL" id="NBYO01000003">
    <property type="protein sequence ID" value="OXS99586.1"/>
    <property type="molecule type" value="Genomic_DNA"/>
</dbReference>
<organism evidence="10 11">
    <name type="scientific">Notoacmeibacter marinus</name>
    <dbReference type="NCBI Taxonomy" id="1876515"/>
    <lineage>
        <taxon>Bacteria</taxon>
        <taxon>Pseudomonadati</taxon>
        <taxon>Pseudomonadota</taxon>
        <taxon>Alphaproteobacteria</taxon>
        <taxon>Hyphomicrobiales</taxon>
        <taxon>Notoacmeibacteraceae</taxon>
        <taxon>Notoacmeibacter</taxon>
    </lineage>
</organism>
<evidence type="ECO:0000256" key="4">
    <source>
        <dbReference type="ARBA" id="ARBA00022519"/>
    </source>
</evidence>
<evidence type="ECO:0000256" key="2">
    <source>
        <dbReference type="ARBA" id="ARBA00022448"/>
    </source>
</evidence>
<dbReference type="Pfam" id="PF04143">
    <property type="entry name" value="Sulf_transp"/>
    <property type="match status" value="1"/>
</dbReference>
<comment type="similarity">
    <text evidence="8">Belongs to the TsuA/YedE (TC 9.B.102) family.</text>
</comment>
<dbReference type="PANTHER" id="PTHR30574">
    <property type="entry name" value="INNER MEMBRANE PROTEIN YEDE"/>
    <property type="match status" value="1"/>
</dbReference>
<feature type="transmembrane region" description="Helical" evidence="9">
    <location>
        <begin position="53"/>
        <end position="74"/>
    </location>
</feature>
<feature type="transmembrane region" description="Helical" evidence="9">
    <location>
        <begin position="200"/>
        <end position="219"/>
    </location>
</feature>
<evidence type="ECO:0000313" key="11">
    <source>
        <dbReference type="Proteomes" id="UP000215405"/>
    </source>
</evidence>
<keyword evidence="6 9" id="KW-1133">Transmembrane helix</keyword>
<reference evidence="11" key="1">
    <citation type="journal article" date="2017" name="Int. J. Syst. Evol. Microbiol.">
        <title>Notoacmeibacter marinus gen. nov., sp. nov., isolated from the gut of a limpet and proposal of Notoacmeibacteraceae fam. nov. in the order Rhizobiales of the class Alphaproteobacteria.</title>
        <authorList>
            <person name="Huang Z."/>
            <person name="Guo F."/>
            <person name="Lai Q."/>
        </authorList>
    </citation>
    <scope>NUCLEOTIDE SEQUENCE [LARGE SCALE GENOMIC DNA]</scope>
    <source>
        <strain evidence="11">XMTR2A4</strain>
    </source>
</reference>
<evidence type="ECO:0000256" key="9">
    <source>
        <dbReference type="SAM" id="Phobius"/>
    </source>
</evidence>
<proteinExistence type="inferred from homology"/>